<dbReference type="Pfam" id="PF22000">
    <property type="entry name" value="DUF6929"/>
    <property type="match status" value="1"/>
</dbReference>
<dbReference type="RefSeq" id="WP_250431565.1">
    <property type="nucleotide sequence ID" value="NZ_JALPRR010000004.1"/>
</dbReference>
<sequence>MRDTTTASAIIQRKITYERLPSASAMEQEDGTVFILGDDSPYLYQLDEQFKQTGKIALFDTSGLESGRIPKSKKPDLESMASIEFNGNKYLLMLGSGSSKPRHTAYLVQLPVQSAAKPQIRKVDLTPLYKHLQDRKEVVGEDVLNIEGMAIGDGHVFLLHRATGKGFNVLLRYDTDPFASFLLEGKEAPAPDLYFFKLPELEQYQAGFSGAYLFEDKLFFTASVESTTNAIDDGEVLGSFVGAFPLSSLPKATDPAKPFTLPAAIIKDKEDKTYLGKAESLVVKGSEQQGKYKILVVTDDDKGHSELLEIEAAL</sequence>
<dbReference type="Proteomes" id="UP001597374">
    <property type="component" value="Unassembled WGS sequence"/>
</dbReference>
<accession>A0ABW5D261</accession>
<evidence type="ECO:0000313" key="2">
    <source>
        <dbReference type="Proteomes" id="UP001597374"/>
    </source>
</evidence>
<organism evidence="1 2">
    <name type="scientific">Pontibacter ruber</name>
    <dbReference type="NCBI Taxonomy" id="1343895"/>
    <lineage>
        <taxon>Bacteria</taxon>
        <taxon>Pseudomonadati</taxon>
        <taxon>Bacteroidota</taxon>
        <taxon>Cytophagia</taxon>
        <taxon>Cytophagales</taxon>
        <taxon>Hymenobacteraceae</taxon>
        <taxon>Pontibacter</taxon>
    </lineage>
</organism>
<dbReference type="EMBL" id="JBHUIM010000003">
    <property type="protein sequence ID" value="MFD2248424.1"/>
    <property type="molecule type" value="Genomic_DNA"/>
</dbReference>
<gene>
    <name evidence="1" type="ORF">ACFSKP_19310</name>
</gene>
<protein>
    <submittedName>
        <fullName evidence="1">DUF6929 family protein</fullName>
    </submittedName>
</protein>
<keyword evidence="2" id="KW-1185">Reference proteome</keyword>
<reference evidence="2" key="1">
    <citation type="journal article" date="2019" name="Int. J. Syst. Evol. Microbiol.">
        <title>The Global Catalogue of Microorganisms (GCM) 10K type strain sequencing project: providing services to taxonomists for standard genome sequencing and annotation.</title>
        <authorList>
            <consortium name="The Broad Institute Genomics Platform"/>
            <consortium name="The Broad Institute Genome Sequencing Center for Infectious Disease"/>
            <person name="Wu L."/>
            <person name="Ma J."/>
        </authorList>
    </citation>
    <scope>NUCLEOTIDE SEQUENCE [LARGE SCALE GENOMIC DNA]</scope>
    <source>
        <strain evidence="2">CGMCC 4.1782</strain>
    </source>
</reference>
<dbReference type="InterPro" id="IPR053851">
    <property type="entry name" value="DUF6929"/>
</dbReference>
<evidence type="ECO:0000313" key="1">
    <source>
        <dbReference type="EMBL" id="MFD2248424.1"/>
    </source>
</evidence>
<proteinExistence type="predicted"/>
<comment type="caution">
    <text evidence="1">The sequence shown here is derived from an EMBL/GenBank/DDBJ whole genome shotgun (WGS) entry which is preliminary data.</text>
</comment>
<name>A0ABW5D261_9BACT</name>